<sequence length="34" mass="4058">MGRVKNLKVEYTRQDIIDRLNKAVKNHWSGKDPF</sequence>
<dbReference type="AlphaFoldDB" id="X0ZS26"/>
<feature type="non-terminal residue" evidence="1">
    <location>
        <position position="34"/>
    </location>
</feature>
<proteinExistence type="predicted"/>
<comment type="caution">
    <text evidence="1">The sequence shown here is derived from an EMBL/GenBank/DDBJ whole genome shotgun (WGS) entry which is preliminary data.</text>
</comment>
<accession>X0ZS26</accession>
<evidence type="ECO:0000313" key="1">
    <source>
        <dbReference type="EMBL" id="GAG63253.1"/>
    </source>
</evidence>
<organism evidence="1">
    <name type="scientific">marine sediment metagenome</name>
    <dbReference type="NCBI Taxonomy" id="412755"/>
    <lineage>
        <taxon>unclassified sequences</taxon>
        <taxon>metagenomes</taxon>
        <taxon>ecological metagenomes</taxon>
    </lineage>
</organism>
<reference evidence="1" key="1">
    <citation type="journal article" date="2014" name="Front. Microbiol.">
        <title>High frequency of phylogenetically diverse reductive dehalogenase-homologous genes in deep subseafloor sedimentary metagenomes.</title>
        <authorList>
            <person name="Kawai M."/>
            <person name="Futagami T."/>
            <person name="Toyoda A."/>
            <person name="Takaki Y."/>
            <person name="Nishi S."/>
            <person name="Hori S."/>
            <person name="Arai W."/>
            <person name="Tsubouchi T."/>
            <person name="Morono Y."/>
            <person name="Uchiyama I."/>
            <person name="Ito T."/>
            <person name="Fujiyama A."/>
            <person name="Inagaki F."/>
            <person name="Takami H."/>
        </authorList>
    </citation>
    <scope>NUCLEOTIDE SEQUENCE</scope>
    <source>
        <strain evidence="1">Expedition CK06-06</strain>
    </source>
</reference>
<name>X0ZS26_9ZZZZ</name>
<gene>
    <name evidence="1" type="ORF">S01H4_07630</name>
</gene>
<dbReference type="EMBL" id="BART01002518">
    <property type="protein sequence ID" value="GAG63253.1"/>
    <property type="molecule type" value="Genomic_DNA"/>
</dbReference>
<protein>
    <submittedName>
        <fullName evidence="1">Uncharacterized protein</fullName>
    </submittedName>
</protein>